<gene>
    <name evidence="3" type="ORF">GNLVRS02_ARAD1A05412g</name>
</gene>
<name>A0A060SX23_BLAAD</name>
<organism evidence="3">
    <name type="scientific">Blastobotrys adeninivorans</name>
    <name type="common">Yeast</name>
    <name type="synonym">Arxula adeninivorans</name>
    <dbReference type="NCBI Taxonomy" id="409370"/>
    <lineage>
        <taxon>Eukaryota</taxon>
        <taxon>Fungi</taxon>
        <taxon>Dikarya</taxon>
        <taxon>Ascomycota</taxon>
        <taxon>Saccharomycotina</taxon>
        <taxon>Dipodascomycetes</taxon>
        <taxon>Dipodascales</taxon>
        <taxon>Trichomonascaceae</taxon>
        <taxon>Blastobotrys</taxon>
    </lineage>
</organism>
<dbReference type="EMBL" id="HG937691">
    <property type="protein sequence ID" value="CDP33258.1"/>
    <property type="molecule type" value="Genomic_DNA"/>
</dbReference>
<evidence type="ECO:0000313" key="3">
    <source>
        <dbReference type="EMBL" id="CDP33258.1"/>
    </source>
</evidence>
<protein>
    <submittedName>
        <fullName evidence="3">ARAD1A05412p</fullName>
    </submittedName>
</protein>
<dbReference type="InterPro" id="IPR056362">
    <property type="entry name" value="AtuA-like_ferredoxin_dom"/>
</dbReference>
<dbReference type="PANTHER" id="PTHR47585:SF1">
    <property type="entry name" value="DUF1446 DOMAIN-CONTAINING PROTEIN"/>
    <property type="match status" value="1"/>
</dbReference>
<dbReference type="AlphaFoldDB" id="A0A060SX23"/>
<dbReference type="PANTHER" id="PTHR47585">
    <property type="match status" value="1"/>
</dbReference>
<proteinExistence type="predicted"/>
<dbReference type="Pfam" id="PF07287">
    <property type="entry name" value="AtuA"/>
    <property type="match status" value="1"/>
</dbReference>
<sequence length="628" mass="69313">MVRPIRIANCSGAIPDPGYQMYRQATGGPVDAVTGDYLAEMNIGSNAKAYRQGKHNGWEPSCEDGLLQTISVASEKKIKLVVNGGALNPGGLARLVAKEVQSKGLNLKVAYVSGDDVFDKVGKFINDTSHADHLDSANPHVKIPQYAIDFLNDPNREVVSANGYTGARGIVAALNAGADVIVCGRVADASPVIGLAVWWHGWNHDQDFDRLAGALVSGHLIECSSYITGANFSDFERYPMEKLMDVGLPIAEINDDGSVVITKHEAHNGIVNADTCKCQLLYELQGNIYLNSDVKADLSGIKVEDVGKNRVLIHGARGFPPPPTTKLAIFYVGGYQAEITFNATGTPRNVRSKFKLMKAQAEKGLKDQGVYDKFDLIDFQFYAAPELDPYTQKAGTSYMRIFVQGKSPKVVGMFIPSIRNYFMQHFSGFHGTGDFRTCIPKEYVAFYPAIAPQTEFKEQVHLIEGDGEKVIDVSAVQNTEPLAPREDYETAKPVSLTQFGPTVRAPVETVILGRSGDKGGNCNLGLFVHQDDEYEWLKSYFTKDLLKKLIGGDWKDEYYIERVEFPHIRAVHFVVYGILGRGVSSSPLLDSLGKAFCDYIRSKYIEVPRKFVERYPSYEELKMIKSSL</sequence>
<accession>A0A060SX23</accession>
<reference evidence="3" key="2">
    <citation type="submission" date="2014-06" db="EMBL/GenBank/DDBJ databases">
        <title>The complete genome of Blastobotrys (Arxula) adeninivorans LS3 - a yeast of biotechnological interest.</title>
        <authorList>
            <person name="Kunze G."/>
            <person name="Gaillardin C."/>
            <person name="Czernicka M."/>
            <person name="Durrens P."/>
            <person name="Martin T."/>
            <person name="Boer E."/>
            <person name="Gabaldon T."/>
            <person name="Cruz J."/>
            <person name="Talla E."/>
            <person name="Marck C."/>
            <person name="Goffeau A."/>
            <person name="Barbe V."/>
            <person name="Baret P."/>
            <person name="Baronian K."/>
            <person name="Beier S."/>
            <person name="Bleykasten C."/>
            <person name="Bode R."/>
            <person name="Casaregola S."/>
            <person name="Despons L."/>
            <person name="Fairhead C."/>
            <person name="Giersberg M."/>
            <person name="Gierski P."/>
            <person name="Hahnel U."/>
            <person name="Hartmann A."/>
            <person name="Jankowska D."/>
            <person name="Jubin C."/>
            <person name="Jung P."/>
            <person name="Lafontaine I."/>
            <person name="Leh-Louis V."/>
            <person name="Lemaire M."/>
            <person name="Marcet-Houben M."/>
            <person name="Mascher M."/>
            <person name="Morel G."/>
            <person name="Richard G.-F."/>
            <person name="Riechen J."/>
            <person name="Sacerdot C."/>
            <person name="Sarkar A."/>
            <person name="Savel G."/>
            <person name="Schacherer J."/>
            <person name="Sherman D."/>
            <person name="Straub M.-L."/>
            <person name="Stein N."/>
            <person name="Thierry A."/>
            <person name="Trautwein-Schult A."/>
            <person name="Westhof E."/>
            <person name="Worch S."/>
            <person name="Dujon B."/>
            <person name="Souciet J.-L."/>
            <person name="Wincker P."/>
            <person name="Scholz U."/>
            <person name="Neuveglise N."/>
        </authorList>
    </citation>
    <scope>NUCLEOTIDE SEQUENCE</scope>
    <source>
        <strain evidence="3">LS3</strain>
    </source>
</reference>
<dbReference type="InterPro" id="IPR010839">
    <property type="entry name" value="AtuA_N"/>
</dbReference>
<feature type="domain" description="Acyclic terpene utilisation N-terminal" evidence="1">
    <location>
        <begin position="5"/>
        <end position="462"/>
    </location>
</feature>
<reference evidence="3" key="1">
    <citation type="submission" date="2014-02" db="EMBL/GenBank/DDBJ databases">
        <authorList>
            <person name="Genoscope - CEA"/>
        </authorList>
    </citation>
    <scope>NUCLEOTIDE SEQUENCE</scope>
    <source>
        <strain evidence="3">LS3</strain>
    </source>
</reference>
<dbReference type="Pfam" id="PF23544">
    <property type="entry name" value="AtuA_ferredoxin"/>
    <property type="match status" value="1"/>
</dbReference>
<evidence type="ECO:0000259" key="2">
    <source>
        <dbReference type="Pfam" id="PF23544"/>
    </source>
</evidence>
<dbReference type="PhylomeDB" id="A0A060SX23"/>
<feature type="domain" description="AtuA-like ferredoxin-fold" evidence="2">
    <location>
        <begin position="507"/>
        <end position="603"/>
    </location>
</feature>
<evidence type="ECO:0000259" key="1">
    <source>
        <dbReference type="Pfam" id="PF07287"/>
    </source>
</evidence>